<keyword evidence="1" id="KW-0808">Transferase</keyword>
<feature type="domain" description="Protein kinase" evidence="7">
    <location>
        <begin position="616"/>
        <end position="884"/>
    </location>
</feature>
<dbReference type="Gene3D" id="1.25.40.10">
    <property type="entry name" value="Tetratricopeptide repeat domain"/>
    <property type="match status" value="1"/>
</dbReference>
<evidence type="ECO:0000256" key="3">
    <source>
        <dbReference type="ARBA" id="ARBA00022777"/>
    </source>
</evidence>
<dbReference type="InterPro" id="IPR008271">
    <property type="entry name" value="Ser/Thr_kinase_AS"/>
</dbReference>
<feature type="binding site" evidence="5">
    <location>
        <position position="645"/>
    </location>
    <ligand>
        <name>ATP</name>
        <dbReference type="ChEBI" id="CHEBI:30616"/>
    </ligand>
</feature>
<evidence type="ECO:0000256" key="1">
    <source>
        <dbReference type="ARBA" id="ARBA00022679"/>
    </source>
</evidence>
<keyword evidence="6" id="KW-0472">Membrane</keyword>
<dbReference type="Pfam" id="PF00069">
    <property type="entry name" value="Pkinase"/>
    <property type="match status" value="1"/>
</dbReference>
<keyword evidence="6" id="KW-0812">Transmembrane</keyword>
<dbReference type="InterPro" id="IPR000719">
    <property type="entry name" value="Prot_kinase_dom"/>
</dbReference>
<dbReference type="InterPro" id="IPR017441">
    <property type="entry name" value="Protein_kinase_ATP_BS"/>
</dbReference>
<evidence type="ECO:0000259" key="7">
    <source>
        <dbReference type="PROSITE" id="PS50011"/>
    </source>
</evidence>
<dbReference type="InterPro" id="IPR007890">
    <property type="entry name" value="CHASE2"/>
</dbReference>
<dbReference type="GO" id="GO:0016301">
    <property type="term" value="F:kinase activity"/>
    <property type="evidence" value="ECO:0007669"/>
    <property type="project" value="UniProtKB-KW"/>
</dbReference>
<dbReference type="Pfam" id="PF05226">
    <property type="entry name" value="CHASE2"/>
    <property type="match status" value="1"/>
</dbReference>
<keyword evidence="4 5" id="KW-0067">ATP-binding</keyword>
<dbReference type="PROSITE" id="PS00107">
    <property type="entry name" value="PROTEIN_KINASE_ATP"/>
    <property type="match status" value="1"/>
</dbReference>
<dbReference type="EMBL" id="JAVRIC010000012">
    <property type="protein sequence ID" value="MDT0497663.1"/>
    <property type="molecule type" value="Genomic_DNA"/>
</dbReference>
<proteinExistence type="predicted"/>
<evidence type="ECO:0000256" key="6">
    <source>
        <dbReference type="SAM" id="Phobius"/>
    </source>
</evidence>
<dbReference type="Gene3D" id="1.10.510.10">
    <property type="entry name" value="Transferase(Phosphotransferase) domain 1"/>
    <property type="match status" value="1"/>
</dbReference>
<dbReference type="PANTHER" id="PTHR43289:SF6">
    <property type="entry name" value="SERINE_THREONINE-PROTEIN KINASE NEKL-3"/>
    <property type="match status" value="1"/>
</dbReference>
<dbReference type="InterPro" id="IPR011990">
    <property type="entry name" value="TPR-like_helical_dom_sf"/>
</dbReference>
<dbReference type="CDD" id="cd14014">
    <property type="entry name" value="STKc_PknB_like"/>
    <property type="match status" value="1"/>
</dbReference>
<feature type="transmembrane region" description="Helical" evidence="6">
    <location>
        <begin position="413"/>
        <end position="432"/>
    </location>
</feature>
<keyword evidence="3 8" id="KW-0418">Kinase</keyword>
<dbReference type="Proteomes" id="UP001254608">
    <property type="component" value="Unassembled WGS sequence"/>
</dbReference>
<sequence length="884" mass="96011">MKTSIGSRDWAAGLVFAVLFVVLAYLVFGRAVQTLERSAYDVGVQLRDETPSDRIAIIAIDDASIDRLGRWPWPRNLHAAMIDLLHDGGAKTIGNTVFYFEDQLDPGLAALRELSDQLAASPLIQTVPSEIEQFGAALDALAANNAAAGVLAQRYHRSALATEYSAALDRFAARLLEARRGLSVDDTLRRSLSDAGNVALALHFRIGVPIGRPDAPLPDYVSRNALSHVVDRIDARTQGLLPVPALAAQIPVAGIGRAAAMIGHLNTLPDVDGAMRFEPLVVQYYDAYYPSLSLAMAAAALNLGVDDIEVRLGEGIALGGLEIPTRPDLQMYTHFYGDQGGKPAFKVYSFFDVFSGTVPASQFRDKLVLIGATATGIGDSLATPVSPSMAPVEAMAHTVSSILQGDFYVRPEWAAFAEIGALLAAALYLALLSPALGPAVAAVLTTVLVIALVGTELYLMSDLGLWLKLVTPALLLVSGHLFMTVKRLRITEVLKSRTEVEGAESNRMLGLAFQGQGQLDMAFEKFRRVQPVDDKLLELLYNLALDFERRRQFNKAESVYQFIAGHDRDFRDVAEKLTRARRLSETVILGGGSSHPGGTMVLDKTEQMEKPMLGRYQVEKELGKGAMGIVYLGRDPKIGRQVAIKTMALAQNFEEDELDDARARFFREAETAGRLSHPNIVSIFDAGEEHDLAFIAMEFVGGHDLTRHTKANALLPVTDVLRHIADAAEALDYAHQQGVVHRDVKPANLMLVERSNTVKVMDFGIARITDSSKTRTGMVLGTPSYMSPEQLAGKKVDGRSDLFSLGVTLYQLLTGALPFQADSLATLMYRIANETPAPATTLRPELPAGVSPILDRAMSKPLERRYALGAEFSAELRVLLQTLS</sequence>
<dbReference type="RefSeq" id="WP_311365056.1">
    <property type="nucleotide sequence ID" value="NZ_JAVRIC010000012.1"/>
</dbReference>
<evidence type="ECO:0000256" key="2">
    <source>
        <dbReference type="ARBA" id="ARBA00022741"/>
    </source>
</evidence>
<name>A0ABU2WIG4_9GAMM</name>
<dbReference type="PROSITE" id="PS00108">
    <property type="entry name" value="PROTEIN_KINASE_ST"/>
    <property type="match status" value="1"/>
</dbReference>
<protein>
    <submittedName>
        <fullName evidence="8">Serine/threonine-protein kinase</fullName>
    </submittedName>
</protein>
<dbReference type="Gene3D" id="3.30.200.20">
    <property type="entry name" value="Phosphorylase Kinase, domain 1"/>
    <property type="match status" value="1"/>
</dbReference>
<dbReference type="SMART" id="SM01080">
    <property type="entry name" value="CHASE2"/>
    <property type="match status" value="1"/>
</dbReference>
<feature type="transmembrane region" description="Helical" evidence="6">
    <location>
        <begin position="465"/>
        <end position="485"/>
    </location>
</feature>
<dbReference type="SUPFAM" id="SSF48452">
    <property type="entry name" value="TPR-like"/>
    <property type="match status" value="1"/>
</dbReference>
<gene>
    <name evidence="8" type="ORF">RM530_09845</name>
</gene>
<organism evidence="8 9">
    <name type="scientific">Banduia mediterranea</name>
    <dbReference type="NCBI Taxonomy" id="3075609"/>
    <lineage>
        <taxon>Bacteria</taxon>
        <taxon>Pseudomonadati</taxon>
        <taxon>Pseudomonadota</taxon>
        <taxon>Gammaproteobacteria</taxon>
        <taxon>Nevskiales</taxon>
        <taxon>Algiphilaceae</taxon>
        <taxon>Banduia</taxon>
    </lineage>
</organism>
<accession>A0ABU2WIG4</accession>
<dbReference type="InterPro" id="IPR011009">
    <property type="entry name" value="Kinase-like_dom_sf"/>
</dbReference>
<keyword evidence="6" id="KW-1133">Transmembrane helix</keyword>
<dbReference type="PANTHER" id="PTHR43289">
    <property type="entry name" value="MITOGEN-ACTIVATED PROTEIN KINASE KINASE KINASE 20-RELATED"/>
    <property type="match status" value="1"/>
</dbReference>
<evidence type="ECO:0000313" key="8">
    <source>
        <dbReference type="EMBL" id="MDT0497663.1"/>
    </source>
</evidence>
<comment type="caution">
    <text evidence="8">The sequence shown here is derived from an EMBL/GenBank/DDBJ whole genome shotgun (WGS) entry which is preliminary data.</text>
</comment>
<dbReference type="PROSITE" id="PS50011">
    <property type="entry name" value="PROTEIN_KINASE_DOM"/>
    <property type="match status" value="1"/>
</dbReference>
<keyword evidence="2 5" id="KW-0547">Nucleotide-binding</keyword>
<feature type="transmembrane region" description="Helical" evidence="6">
    <location>
        <begin position="439"/>
        <end position="459"/>
    </location>
</feature>
<evidence type="ECO:0000313" key="9">
    <source>
        <dbReference type="Proteomes" id="UP001254608"/>
    </source>
</evidence>
<reference evidence="8 9" key="1">
    <citation type="submission" date="2023-09" db="EMBL/GenBank/DDBJ databases">
        <authorList>
            <person name="Rey-Velasco X."/>
        </authorList>
    </citation>
    <scope>NUCLEOTIDE SEQUENCE [LARGE SCALE GENOMIC DNA]</scope>
    <source>
        <strain evidence="8 9">W345</strain>
    </source>
</reference>
<dbReference type="SUPFAM" id="SSF56112">
    <property type="entry name" value="Protein kinase-like (PK-like)"/>
    <property type="match status" value="1"/>
</dbReference>
<dbReference type="SMART" id="SM00220">
    <property type="entry name" value="S_TKc"/>
    <property type="match status" value="1"/>
</dbReference>
<keyword evidence="9" id="KW-1185">Reference proteome</keyword>
<evidence type="ECO:0000256" key="5">
    <source>
        <dbReference type="PROSITE-ProRule" id="PRU10141"/>
    </source>
</evidence>
<evidence type="ECO:0000256" key="4">
    <source>
        <dbReference type="ARBA" id="ARBA00022840"/>
    </source>
</evidence>